<dbReference type="Proteomes" id="UP000192980">
    <property type="component" value="Unassembled WGS sequence"/>
</dbReference>
<evidence type="ECO:0000256" key="7">
    <source>
        <dbReference type="ARBA" id="ARBA00023033"/>
    </source>
</evidence>
<keyword evidence="7 10" id="KW-0503">Monooxygenase</keyword>
<dbReference type="EMBL" id="FXAU01000001">
    <property type="protein sequence ID" value="SMG15366.1"/>
    <property type="molecule type" value="Genomic_DNA"/>
</dbReference>
<evidence type="ECO:0000256" key="8">
    <source>
        <dbReference type="ARBA" id="ARBA00031155"/>
    </source>
</evidence>
<organism evidence="10 11">
    <name type="scientific">Sphingobacterium psychroaquaticum</name>
    <dbReference type="NCBI Taxonomy" id="561061"/>
    <lineage>
        <taxon>Bacteria</taxon>
        <taxon>Pseudomonadati</taxon>
        <taxon>Bacteroidota</taxon>
        <taxon>Sphingobacteriia</taxon>
        <taxon>Sphingobacteriales</taxon>
        <taxon>Sphingobacteriaceae</taxon>
        <taxon>Sphingobacterium</taxon>
    </lineage>
</organism>
<reference evidence="10 11" key="1">
    <citation type="submission" date="2017-04" db="EMBL/GenBank/DDBJ databases">
        <authorList>
            <person name="Afonso C.L."/>
            <person name="Miller P.J."/>
            <person name="Scott M.A."/>
            <person name="Spackman E."/>
            <person name="Goraichik I."/>
            <person name="Dimitrov K.M."/>
            <person name="Suarez D.L."/>
            <person name="Swayne D.E."/>
        </authorList>
    </citation>
    <scope>NUCLEOTIDE SEQUENCE [LARGE SCALE GENOMIC DNA]</scope>
    <source>
        <strain evidence="10 11">DSM 22418</strain>
    </source>
</reference>
<comment type="cofactor">
    <cofactor evidence="1">
        <name>FMN</name>
        <dbReference type="ChEBI" id="CHEBI:58210"/>
    </cofactor>
</comment>
<dbReference type="PANTHER" id="PTHR42747">
    <property type="entry name" value="NITRONATE MONOOXYGENASE-RELATED"/>
    <property type="match status" value="1"/>
</dbReference>
<evidence type="ECO:0000313" key="11">
    <source>
        <dbReference type="Proteomes" id="UP000192980"/>
    </source>
</evidence>
<name>A0A1X7IKF4_9SPHI</name>
<keyword evidence="4" id="KW-0285">Flavoprotein</keyword>
<keyword evidence="11" id="KW-1185">Reference proteome</keyword>
<evidence type="ECO:0000256" key="9">
    <source>
        <dbReference type="ARBA" id="ARBA00049401"/>
    </source>
</evidence>
<evidence type="ECO:0000256" key="5">
    <source>
        <dbReference type="ARBA" id="ARBA00022643"/>
    </source>
</evidence>
<evidence type="ECO:0000256" key="3">
    <source>
        <dbReference type="ARBA" id="ARBA00022575"/>
    </source>
</evidence>
<evidence type="ECO:0000256" key="1">
    <source>
        <dbReference type="ARBA" id="ARBA00001917"/>
    </source>
</evidence>
<evidence type="ECO:0000256" key="6">
    <source>
        <dbReference type="ARBA" id="ARBA00023002"/>
    </source>
</evidence>
<dbReference type="OrthoDB" id="9778912at2"/>
<evidence type="ECO:0000256" key="4">
    <source>
        <dbReference type="ARBA" id="ARBA00022630"/>
    </source>
</evidence>
<comment type="catalytic activity">
    <reaction evidence="9">
        <text>3 propionate 3-nitronate + 3 O2 + H2O = 3 3-oxopropanoate + 2 nitrate + nitrite + H2O2 + 3 H(+)</text>
        <dbReference type="Rhea" id="RHEA:57332"/>
        <dbReference type="ChEBI" id="CHEBI:15377"/>
        <dbReference type="ChEBI" id="CHEBI:15378"/>
        <dbReference type="ChEBI" id="CHEBI:15379"/>
        <dbReference type="ChEBI" id="CHEBI:16240"/>
        <dbReference type="ChEBI" id="CHEBI:16301"/>
        <dbReference type="ChEBI" id="CHEBI:17632"/>
        <dbReference type="ChEBI" id="CHEBI:33190"/>
        <dbReference type="ChEBI" id="CHEBI:136067"/>
    </reaction>
</comment>
<dbReference type="InterPro" id="IPR004136">
    <property type="entry name" value="NMO"/>
</dbReference>
<keyword evidence="6" id="KW-0560">Oxidoreductase</keyword>
<dbReference type="Gene3D" id="3.20.20.70">
    <property type="entry name" value="Aldolase class I"/>
    <property type="match status" value="1"/>
</dbReference>
<accession>A0A1X7IKF4</accession>
<comment type="similarity">
    <text evidence="2">Belongs to the nitronate monooxygenase family. NMO class I subfamily.</text>
</comment>
<dbReference type="CDD" id="cd04730">
    <property type="entry name" value="NPD_like"/>
    <property type="match status" value="1"/>
</dbReference>
<dbReference type="GO" id="GO:0009636">
    <property type="term" value="P:response to toxic substance"/>
    <property type="evidence" value="ECO:0007669"/>
    <property type="project" value="UniProtKB-KW"/>
</dbReference>
<keyword evidence="3" id="KW-0216">Detoxification</keyword>
<keyword evidence="5" id="KW-0288">FMN</keyword>
<dbReference type="Pfam" id="PF03060">
    <property type="entry name" value="NMO"/>
    <property type="match status" value="1"/>
</dbReference>
<dbReference type="AlphaFoldDB" id="A0A1X7IKF4"/>
<dbReference type="SUPFAM" id="SSF51412">
    <property type="entry name" value="Inosine monophosphate dehydrogenase (IMPDH)"/>
    <property type="match status" value="1"/>
</dbReference>
<protein>
    <recommendedName>
        <fullName evidence="8">Propionate 3-nitronate monooxygenase</fullName>
    </recommendedName>
</protein>
<evidence type="ECO:0000313" key="10">
    <source>
        <dbReference type="EMBL" id="SMG15366.1"/>
    </source>
</evidence>
<sequence>MLLKNNLTQMLGVDTPIVQAPMLGVTTPAMVAAASAAGALGSLALGDLPAVVCRDLIRQTKTLTEKPFAVNFFAHSIPGLSNELRTSYNKTRLFVQDLARKHGLEVSLPDIDTISLTNYQDQIDIILEEGCPIVSFTFGNLDPATVTRLKESGVFLIGTCTSVAEAKVLEAAGIDAICVQGIEAGGHRGTFLEGPLPQIGGLSLLAQVYDAVNLPLIYAGGLYNVHTIQAAYDLGAQAFQLGSMFLGSAESALQPFEKERLRNAIESDNCLTKSFTGRYARGLNTTFMTQMEDSGFVLPYPYQNKLTAPLRQLARTQERTDFISLWAGQSLQPYREDSCTTIIKHLINQLQLI</sequence>
<evidence type="ECO:0000256" key="2">
    <source>
        <dbReference type="ARBA" id="ARBA00009881"/>
    </source>
</evidence>
<gene>
    <name evidence="10" type="ORF">SAMN05660862_0951</name>
</gene>
<dbReference type="GO" id="GO:0018580">
    <property type="term" value="F:nitronate monooxygenase activity"/>
    <property type="evidence" value="ECO:0007669"/>
    <property type="project" value="InterPro"/>
</dbReference>
<proteinExistence type="inferred from homology"/>
<dbReference type="PANTHER" id="PTHR42747:SF3">
    <property type="entry name" value="NITRONATE MONOOXYGENASE-RELATED"/>
    <property type="match status" value="1"/>
</dbReference>
<dbReference type="STRING" id="561061.SAMN05660862_0951"/>
<dbReference type="InterPro" id="IPR013785">
    <property type="entry name" value="Aldolase_TIM"/>
</dbReference>